<name>A0A7K1SBH0_9BACT</name>
<dbReference type="AlphaFoldDB" id="A0A7K1SBH0"/>
<keyword evidence="1" id="KW-0732">Signal</keyword>
<proteinExistence type="predicted"/>
<reference evidence="2 3" key="1">
    <citation type="submission" date="2019-12" db="EMBL/GenBank/DDBJ databases">
        <title>Spirosoma sp. HMF4905 genome sequencing and assembly.</title>
        <authorList>
            <person name="Kang H."/>
            <person name="Cha I."/>
            <person name="Kim H."/>
            <person name="Joh K."/>
        </authorList>
    </citation>
    <scope>NUCLEOTIDE SEQUENCE [LARGE SCALE GENOMIC DNA]</scope>
    <source>
        <strain evidence="2 3">HMF4905</strain>
    </source>
</reference>
<keyword evidence="3" id="KW-1185">Reference proteome</keyword>
<evidence type="ECO:0000313" key="3">
    <source>
        <dbReference type="Proteomes" id="UP000436006"/>
    </source>
</evidence>
<gene>
    <name evidence="2" type="ORF">GO755_12765</name>
</gene>
<keyword evidence="2" id="KW-0378">Hydrolase</keyword>
<dbReference type="InterPro" id="IPR043741">
    <property type="entry name" value="DUF5686"/>
</dbReference>
<protein>
    <submittedName>
        <fullName evidence="2">Carboxypeptidase-like regulatory domain-containing protein</fullName>
    </submittedName>
</protein>
<dbReference type="Gene3D" id="2.60.40.1120">
    <property type="entry name" value="Carboxypeptidase-like, regulatory domain"/>
    <property type="match status" value="1"/>
</dbReference>
<sequence length="856" mass="98473">MNYLLHSVFYRTVLLLSGLLFLISGLTRAQTTTVTGTIIDGATNQPLPFANIVFVGTTIGTTSNDRGTYTLTGNGNYDKLAISFLGYKSITKSITPGKSQQVTVRLEPDAQQLNEVVIRKGKQERYRNKNNPAVELIRNVISHKEQNQIGHYAYAAYEEYDKLQFSLSSLSTKVSDRKIFQKYKFLLNNRDTTTLPGKSLLPVYLEEKVSDAYYRKDPQKEKVIIKAKKRVDFGQYFDSNGLSLYLNRMYSKVDIYSNSIFLMTNQFLSPIATNAPLFYQYYLADTLTIGKNKLIGLNFVPRNGTDMLFEGKMYVTLDSNYAVQKINLTVNPKINLNWVRDLQIRLQFEQNTDGKYYLNKSDMLADFGLSKGGKGGGIFGQRTLSYRNYKTDEAHIDSFYDGQPQVVEADADKKPDQFWLVSRHDSLSAAESKIYTNIDSLKRMPSFRRTMEALTFLLAGYKSFGPFEMGPANTFYSFNPVEGFRLRLGGRTTPELSKRYYAETYAAYGFKDQRWKYFLSGTYSINNKTIYQFPQNYVRASFQRDTKIPGQELQFVQEDNFLLSFKRGVNDKWLYNDTWRIDYVHEFENHFSYNIGFKNWQQSPAGALQFKQPEENDSAPSHTLTTTEFSVEARWAPNEQFYQGKIYRVPIVGRYPVYTLRFTAGVKGLLNSTYNYQNLTGSISKRFYLSQLGYTNVAVQGGYIFGQVPFPLLTIHRANQTYAYQLNSYNLMNFLEFVSDHYASVNIDHSFNGFFFNKIPLFKKLKWREAISFKALYGGLRSQNDPQQNPSLYEFPTNASGVLTTYTLNKTPYIEASAGVANVLKFFRIDLVKRLNYLDHPNVSQWGIRARATFDF</sequence>
<comment type="caution">
    <text evidence="2">The sequence shown here is derived from an EMBL/GenBank/DDBJ whole genome shotgun (WGS) entry which is preliminary data.</text>
</comment>
<dbReference type="Pfam" id="PF18939">
    <property type="entry name" value="DUF5686"/>
    <property type="match status" value="1"/>
</dbReference>
<evidence type="ECO:0000256" key="1">
    <source>
        <dbReference type="SAM" id="SignalP"/>
    </source>
</evidence>
<organism evidence="2 3">
    <name type="scientific">Spirosoma arboris</name>
    <dbReference type="NCBI Taxonomy" id="2682092"/>
    <lineage>
        <taxon>Bacteria</taxon>
        <taxon>Pseudomonadati</taxon>
        <taxon>Bacteroidota</taxon>
        <taxon>Cytophagia</taxon>
        <taxon>Cytophagales</taxon>
        <taxon>Cytophagaceae</taxon>
        <taxon>Spirosoma</taxon>
    </lineage>
</organism>
<dbReference type="InterPro" id="IPR008969">
    <property type="entry name" value="CarboxyPept-like_regulatory"/>
</dbReference>
<feature type="chain" id="PRO_5029881869" evidence="1">
    <location>
        <begin position="30"/>
        <end position="856"/>
    </location>
</feature>
<accession>A0A7K1SBH0</accession>
<dbReference type="Pfam" id="PF13715">
    <property type="entry name" value="CarbopepD_reg_2"/>
    <property type="match status" value="1"/>
</dbReference>
<dbReference type="EMBL" id="WPIN01000004">
    <property type="protein sequence ID" value="MVM30906.1"/>
    <property type="molecule type" value="Genomic_DNA"/>
</dbReference>
<keyword evidence="2" id="KW-0645">Protease</keyword>
<feature type="signal peptide" evidence="1">
    <location>
        <begin position="1"/>
        <end position="29"/>
    </location>
</feature>
<evidence type="ECO:0000313" key="2">
    <source>
        <dbReference type="EMBL" id="MVM30906.1"/>
    </source>
</evidence>
<dbReference type="GO" id="GO:0004180">
    <property type="term" value="F:carboxypeptidase activity"/>
    <property type="evidence" value="ECO:0007669"/>
    <property type="project" value="UniProtKB-KW"/>
</dbReference>
<keyword evidence="2" id="KW-0121">Carboxypeptidase</keyword>
<dbReference type="Proteomes" id="UP000436006">
    <property type="component" value="Unassembled WGS sequence"/>
</dbReference>
<dbReference type="RefSeq" id="WP_157585284.1">
    <property type="nucleotide sequence ID" value="NZ_WPIN01000004.1"/>
</dbReference>
<dbReference type="SUPFAM" id="SSF49464">
    <property type="entry name" value="Carboxypeptidase regulatory domain-like"/>
    <property type="match status" value="1"/>
</dbReference>